<feature type="transmembrane region" description="Helical" evidence="1">
    <location>
        <begin position="177"/>
        <end position="193"/>
    </location>
</feature>
<accession>A0A511N457</accession>
<dbReference type="CDD" id="cd00130">
    <property type="entry name" value="PAS"/>
    <property type="match status" value="1"/>
</dbReference>
<dbReference type="Proteomes" id="UP000321306">
    <property type="component" value="Unassembled WGS sequence"/>
</dbReference>
<dbReference type="Pfam" id="PF00990">
    <property type="entry name" value="GGDEF"/>
    <property type="match status" value="1"/>
</dbReference>
<dbReference type="RefSeq" id="WP_146886061.1">
    <property type="nucleotide sequence ID" value="NZ_BJXB01000014.1"/>
</dbReference>
<dbReference type="EMBL" id="BJXB01000014">
    <property type="protein sequence ID" value="GEM47650.1"/>
    <property type="molecule type" value="Genomic_DNA"/>
</dbReference>
<proteinExistence type="predicted"/>
<evidence type="ECO:0000313" key="5">
    <source>
        <dbReference type="Proteomes" id="UP000321306"/>
    </source>
</evidence>
<dbReference type="CDD" id="cd01949">
    <property type="entry name" value="GGDEF"/>
    <property type="match status" value="1"/>
</dbReference>
<name>A0A511N457_DEIC1</name>
<protein>
    <recommendedName>
        <fullName evidence="6">Diguanylate cyclase</fullName>
    </recommendedName>
</protein>
<dbReference type="FunFam" id="3.30.70.270:FF:000001">
    <property type="entry name" value="Diguanylate cyclase domain protein"/>
    <property type="match status" value="1"/>
</dbReference>
<dbReference type="SUPFAM" id="SSF55073">
    <property type="entry name" value="Nucleotide cyclase"/>
    <property type="match status" value="1"/>
</dbReference>
<dbReference type="InterPro" id="IPR052163">
    <property type="entry name" value="DGC-Regulatory_Protein"/>
</dbReference>
<dbReference type="InterPro" id="IPR043128">
    <property type="entry name" value="Rev_trsase/Diguanyl_cyclase"/>
</dbReference>
<organism evidence="4 5">
    <name type="scientific">Deinococcus cellulosilyticus (strain DSM 18568 / NBRC 106333 / KACC 11606 / 5516J-15)</name>
    <dbReference type="NCBI Taxonomy" id="1223518"/>
    <lineage>
        <taxon>Bacteria</taxon>
        <taxon>Thermotogati</taxon>
        <taxon>Deinococcota</taxon>
        <taxon>Deinococci</taxon>
        <taxon>Deinococcales</taxon>
        <taxon>Deinococcaceae</taxon>
        <taxon>Deinococcus</taxon>
    </lineage>
</organism>
<reference evidence="4 5" key="1">
    <citation type="submission" date="2019-07" db="EMBL/GenBank/DDBJ databases">
        <title>Whole genome shotgun sequence of Deinococcus cellulosilyticus NBRC 106333.</title>
        <authorList>
            <person name="Hosoyama A."/>
            <person name="Uohara A."/>
            <person name="Ohji S."/>
            <person name="Ichikawa N."/>
        </authorList>
    </citation>
    <scope>NUCLEOTIDE SEQUENCE [LARGE SCALE GENOMIC DNA]</scope>
    <source>
        <strain evidence="4 5">NBRC 106333</strain>
    </source>
</reference>
<evidence type="ECO:0000259" key="2">
    <source>
        <dbReference type="PROSITE" id="PS50113"/>
    </source>
</evidence>
<dbReference type="OrthoDB" id="9783388at2"/>
<dbReference type="Gene3D" id="3.30.70.270">
    <property type="match status" value="1"/>
</dbReference>
<feature type="transmembrane region" description="Helical" evidence="1">
    <location>
        <begin position="208"/>
        <end position="228"/>
    </location>
</feature>
<feature type="transmembrane region" description="Helical" evidence="1">
    <location>
        <begin position="6"/>
        <end position="27"/>
    </location>
</feature>
<dbReference type="PROSITE" id="PS50113">
    <property type="entry name" value="PAC"/>
    <property type="match status" value="1"/>
</dbReference>
<dbReference type="InterPro" id="IPR013656">
    <property type="entry name" value="PAS_4"/>
</dbReference>
<evidence type="ECO:0000256" key="1">
    <source>
        <dbReference type="SAM" id="Phobius"/>
    </source>
</evidence>
<dbReference type="InterPro" id="IPR029787">
    <property type="entry name" value="Nucleotide_cyclase"/>
</dbReference>
<dbReference type="NCBIfam" id="TIGR00254">
    <property type="entry name" value="GGDEF"/>
    <property type="match status" value="1"/>
</dbReference>
<evidence type="ECO:0000259" key="3">
    <source>
        <dbReference type="PROSITE" id="PS50887"/>
    </source>
</evidence>
<feature type="domain" description="GGDEF" evidence="3">
    <location>
        <begin position="379"/>
        <end position="512"/>
    </location>
</feature>
<sequence length="520" mass="58254">MQLEFTPYILPFVVSLVTTIGLALYALRHYNPAARVFVLVMTSLSIWTFCYIMELSSVTLQAKIMWVQIKYLGSTPGPILWFVFSLYMTNNQHLLKGPLKTVMVAAVLTTWAVVFTHGLHNWMWTDIQLKPGFPETQSGHGFYFWIYAATLYLSILGSVVVYANFYRTTSRFFKQQALWLLLGGFIPLAGRMTEDVLGMDLIPKVDEVIFFFLFSGIFFALALFRYGALKLVPIAHHLVVKNINAAIVVLDLMGRIVDLNPYAQRILGSEEQTGSIGKTPQEVLGDSLKLATFDQVPQELSLVRGEQESCFSVQYSPIREQRGQVAGHVLVLFDITERKQAEMQLAHIARTDALTQVTNRRYFYELAEPEFQRVKGSDGQLGVVMLDVDYFKKINDTYGHQIGDEVLKHVAKVCKGSLRQTDLFARYGGEEFICLVSGASAEDTQSIAEKLRQALADTPLELPEQKISITASLGVAVLHNAAKSLDELIGKADEALYTSKKEGRNRVTLSTVLGTAEIYT</sequence>
<gene>
    <name evidence="4" type="ORF">DC3_32850</name>
</gene>
<feature type="transmembrane region" description="Helical" evidence="1">
    <location>
        <begin position="101"/>
        <end position="122"/>
    </location>
</feature>
<dbReference type="Pfam" id="PF08448">
    <property type="entry name" value="PAS_4"/>
    <property type="match status" value="1"/>
</dbReference>
<evidence type="ECO:0000313" key="4">
    <source>
        <dbReference type="EMBL" id="GEM47650.1"/>
    </source>
</evidence>
<feature type="transmembrane region" description="Helical" evidence="1">
    <location>
        <begin position="69"/>
        <end position="89"/>
    </location>
</feature>
<dbReference type="InterPro" id="IPR035965">
    <property type="entry name" value="PAS-like_dom_sf"/>
</dbReference>
<dbReference type="PANTHER" id="PTHR46663">
    <property type="entry name" value="DIGUANYLATE CYCLASE DGCT-RELATED"/>
    <property type="match status" value="1"/>
</dbReference>
<feature type="transmembrane region" description="Helical" evidence="1">
    <location>
        <begin position="36"/>
        <end position="57"/>
    </location>
</feature>
<dbReference type="Pfam" id="PF16927">
    <property type="entry name" value="HisKA_7TM"/>
    <property type="match status" value="1"/>
</dbReference>
<evidence type="ECO:0008006" key="6">
    <source>
        <dbReference type="Google" id="ProtNLM"/>
    </source>
</evidence>
<dbReference type="AlphaFoldDB" id="A0A511N457"/>
<dbReference type="NCBIfam" id="TIGR00229">
    <property type="entry name" value="sensory_box"/>
    <property type="match status" value="1"/>
</dbReference>
<dbReference type="InterPro" id="IPR031621">
    <property type="entry name" value="HisKA_7TM"/>
</dbReference>
<keyword evidence="5" id="KW-1185">Reference proteome</keyword>
<dbReference type="InterPro" id="IPR000700">
    <property type="entry name" value="PAS-assoc_C"/>
</dbReference>
<dbReference type="SUPFAM" id="SSF55785">
    <property type="entry name" value="PYP-like sensor domain (PAS domain)"/>
    <property type="match status" value="1"/>
</dbReference>
<keyword evidence="1" id="KW-0472">Membrane</keyword>
<dbReference type="PANTHER" id="PTHR46663:SF2">
    <property type="entry name" value="GGDEF DOMAIN-CONTAINING PROTEIN"/>
    <property type="match status" value="1"/>
</dbReference>
<dbReference type="PROSITE" id="PS50887">
    <property type="entry name" value="GGDEF"/>
    <property type="match status" value="1"/>
</dbReference>
<keyword evidence="1" id="KW-0812">Transmembrane</keyword>
<dbReference type="Gene3D" id="3.30.450.20">
    <property type="entry name" value="PAS domain"/>
    <property type="match status" value="1"/>
</dbReference>
<feature type="transmembrane region" description="Helical" evidence="1">
    <location>
        <begin position="142"/>
        <end position="165"/>
    </location>
</feature>
<feature type="domain" description="PAC" evidence="2">
    <location>
        <begin position="296"/>
        <end position="347"/>
    </location>
</feature>
<dbReference type="InterPro" id="IPR000160">
    <property type="entry name" value="GGDEF_dom"/>
</dbReference>
<comment type="caution">
    <text evidence="4">The sequence shown here is derived from an EMBL/GenBank/DDBJ whole genome shotgun (WGS) entry which is preliminary data.</text>
</comment>
<keyword evidence="1" id="KW-1133">Transmembrane helix</keyword>
<dbReference type="SMART" id="SM00267">
    <property type="entry name" value="GGDEF"/>
    <property type="match status" value="1"/>
</dbReference>
<dbReference type="InterPro" id="IPR000014">
    <property type="entry name" value="PAS"/>
</dbReference>